<dbReference type="CDD" id="cd06261">
    <property type="entry name" value="TM_PBP2"/>
    <property type="match status" value="1"/>
</dbReference>
<proteinExistence type="inferred from homology"/>
<dbReference type="Pfam" id="PF00528">
    <property type="entry name" value="BPD_transp_1"/>
    <property type="match status" value="1"/>
</dbReference>
<feature type="transmembrane region" description="Helical" evidence="7">
    <location>
        <begin position="75"/>
        <end position="97"/>
    </location>
</feature>
<comment type="caution">
    <text evidence="9">The sequence shown here is derived from an EMBL/GenBank/DDBJ whole genome shotgun (WGS) entry which is preliminary data.</text>
</comment>
<dbReference type="PATRIC" id="fig|186479.3.peg.10805"/>
<accession>A0A0P9DVU2</accession>
<keyword evidence="6 7" id="KW-0472">Membrane</keyword>
<evidence type="ECO:0000256" key="4">
    <source>
        <dbReference type="ARBA" id="ARBA00022692"/>
    </source>
</evidence>
<keyword evidence="5 7" id="KW-1133">Transmembrane helix</keyword>
<evidence type="ECO:0000313" key="10">
    <source>
        <dbReference type="Proteomes" id="UP000050509"/>
    </source>
</evidence>
<keyword evidence="10" id="KW-1185">Reference proteome</keyword>
<evidence type="ECO:0000313" key="9">
    <source>
        <dbReference type="EMBL" id="KPV54219.1"/>
    </source>
</evidence>
<comment type="subcellular location">
    <subcellularLocation>
        <location evidence="1 7">Cell membrane</location>
        <topology evidence="1 7">Multi-pass membrane protein</topology>
    </subcellularLocation>
</comment>
<feature type="transmembrane region" description="Helical" evidence="7">
    <location>
        <begin position="156"/>
        <end position="184"/>
    </location>
</feature>
<comment type="similarity">
    <text evidence="7">Belongs to the binding-protein-dependent transport system permease family.</text>
</comment>
<dbReference type="PROSITE" id="PS50928">
    <property type="entry name" value="ABC_TM1"/>
    <property type="match status" value="1"/>
</dbReference>
<feature type="transmembrane region" description="Helical" evidence="7">
    <location>
        <begin position="257"/>
        <end position="279"/>
    </location>
</feature>
<keyword evidence="3" id="KW-1003">Cell membrane</keyword>
<evidence type="ECO:0000256" key="5">
    <source>
        <dbReference type="ARBA" id="ARBA00022989"/>
    </source>
</evidence>
<evidence type="ECO:0000256" key="2">
    <source>
        <dbReference type="ARBA" id="ARBA00022448"/>
    </source>
</evidence>
<dbReference type="PANTHER" id="PTHR30193:SF37">
    <property type="entry name" value="INNER MEMBRANE ABC TRANSPORTER PERMEASE PROTEIN YCJO"/>
    <property type="match status" value="1"/>
</dbReference>
<feature type="transmembrane region" description="Helical" evidence="7">
    <location>
        <begin position="205"/>
        <end position="226"/>
    </location>
</feature>
<protein>
    <submittedName>
        <fullName evidence="9">ABC transporter</fullName>
    </submittedName>
</protein>
<dbReference type="GO" id="GO:0005886">
    <property type="term" value="C:plasma membrane"/>
    <property type="evidence" value="ECO:0007669"/>
    <property type="project" value="UniProtKB-SubCell"/>
</dbReference>
<reference evidence="9 10" key="1">
    <citation type="submission" date="2015-09" db="EMBL/GenBank/DDBJ databases">
        <title>Draft genome sequence of Kouleothrix aurantiaca JCM 19913.</title>
        <authorList>
            <person name="Hemp J."/>
        </authorList>
    </citation>
    <scope>NUCLEOTIDE SEQUENCE [LARGE SCALE GENOMIC DNA]</scope>
    <source>
        <strain evidence="9 10">COM-B</strain>
    </source>
</reference>
<evidence type="ECO:0000256" key="6">
    <source>
        <dbReference type="ARBA" id="ARBA00023136"/>
    </source>
</evidence>
<feature type="domain" description="ABC transmembrane type-1" evidence="8">
    <location>
        <begin position="71"/>
        <end position="281"/>
    </location>
</feature>
<keyword evidence="2 7" id="KW-0813">Transport</keyword>
<dbReference type="PANTHER" id="PTHR30193">
    <property type="entry name" value="ABC TRANSPORTER PERMEASE PROTEIN"/>
    <property type="match status" value="1"/>
</dbReference>
<evidence type="ECO:0000256" key="3">
    <source>
        <dbReference type="ARBA" id="ARBA00022475"/>
    </source>
</evidence>
<dbReference type="GO" id="GO:0055085">
    <property type="term" value="P:transmembrane transport"/>
    <property type="evidence" value="ECO:0007669"/>
    <property type="project" value="InterPro"/>
</dbReference>
<feature type="transmembrane region" description="Helical" evidence="7">
    <location>
        <begin position="109"/>
        <end position="129"/>
    </location>
</feature>
<dbReference type="AlphaFoldDB" id="A0A0P9DVU2"/>
<dbReference type="InterPro" id="IPR035906">
    <property type="entry name" value="MetI-like_sf"/>
</dbReference>
<dbReference type="EMBL" id="LJCR01000092">
    <property type="protein sequence ID" value="KPV54219.1"/>
    <property type="molecule type" value="Genomic_DNA"/>
</dbReference>
<evidence type="ECO:0000259" key="8">
    <source>
        <dbReference type="PROSITE" id="PS50928"/>
    </source>
</evidence>
<keyword evidence="4 7" id="KW-0812">Transmembrane</keyword>
<dbReference type="InterPro" id="IPR000515">
    <property type="entry name" value="MetI-like"/>
</dbReference>
<dbReference type="Gene3D" id="1.10.3720.10">
    <property type="entry name" value="MetI-like"/>
    <property type="match status" value="1"/>
</dbReference>
<evidence type="ECO:0000256" key="1">
    <source>
        <dbReference type="ARBA" id="ARBA00004651"/>
    </source>
</evidence>
<name>A0A0P9DVU2_9CHLR</name>
<evidence type="ECO:0000256" key="7">
    <source>
        <dbReference type="RuleBase" id="RU363032"/>
    </source>
</evidence>
<gene>
    <name evidence="9" type="ORF">SE17_05095</name>
</gene>
<dbReference type="SUPFAM" id="SSF161098">
    <property type="entry name" value="MetI-like"/>
    <property type="match status" value="1"/>
</dbReference>
<organism evidence="9 10">
    <name type="scientific">Kouleothrix aurantiaca</name>
    <dbReference type="NCBI Taxonomy" id="186479"/>
    <lineage>
        <taxon>Bacteria</taxon>
        <taxon>Bacillati</taxon>
        <taxon>Chloroflexota</taxon>
        <taxon>Chloroflexia</taxon>
        <taxon>Chloroflexales</taxon>
        <taxon>Roseiflexineae</taxon>
        <taxon>Roseiflexaceae</taxon>
        <taxon>Kouleothrix</taxon>
    </lineage>
</organism>
<dbReference type="InterPro" id="IPR051393">
    <property type="entry name" value="ABC_transporter_permease"/>
</dbReference>
<dbReference type="Proteomes" id="UP000050509">
    <property type="component" value="Unassembled WGS sequence"/>
</dbReference>
<feature type="transmembrane region" description="Helical" evidence="7">
    <location>
        <begin position="20"/>
        <end position="42"/>
    </location>
</feature>
<sequence>MIQQRQPRILLHTYPRWFYLPAALVYSVFFLIPTALAFYFSLTRWTLFDSTFIGFENYSDFLRDPQLVAGLLNTMIYAVITSGLKVLIALPLAVLFTSAIRLKGLFRSIVFFPVLVSTVAVGITFSTLMQPSNGLINTALGALGLPQPDWLGNPSLALYSVALVDVWKGIGIAMVIFSAGILSIPLEYFDAAKLEGGAWVAFRHVILPISRNATFTVILLSFIGGLRSFDLIWTMTHGGPGFASDVLTSVIFKQYQAGFYGLSTAGNVVLFILVTIIVYPLTRAFNRLELEL</sequence>